<sequence length="129" mass="14779">MKKGLKKKHYIILLSTLLIIGVVGYVGILSFQTDLSFEEIGEVQPGIKVFPDHVRIYGAVPINQLYVTGVDYSVQNQTLYINLKGFKIPLISTRDGEYYYEIEVDSSDYDKVVYNGFDKEDDLVLYRAR</sequence>
<reference evidence="2 3" key="1">
    <citation type="submission" date="2019-04" db="EMBL/GenBank/DDBJ databases">
        <title>Isachenkonia alkalipeptolytica gen. nov. sp. nov. a new anaerobic, alkiliphilic organothrophic bacterium capable to reduce synthesized ferrihydrite isolated from a soda lake.</title>
        <authorList>
            <person name="Toshchakov S.V."/>
            <person name="Zavarzina D.G."/>
            <person name="Zhilina T.N."/>
            <person name="Kostrikina N.A."/>
            <person name="Kublanov I.V."/>
        </authorList>
    </citation>
    <scope>NUCLEOTIDE SEQUENCE [LARGE SCALE GENOMIC DNA]</scope>
    <source>
        <strain evidence="2 3">Z-1701</strain>
    </source>
</reference>
<dbReference type="EMBL" id="SUMG01000001">
    <property type="protein sequence ID" value="NBG86873.1"/>
    <property type="molecule type" value="Genomic_DNA"/>
</dbReference>
<name>A0AA43XH65_9CLOT</name>
<evidence type="ECO:0000256" key="1">
    <source>
        <dbReference type="SAM" id="Phobius"/>
    </source>
</evidence>
<keyword evidence="1" id="KW-0812">Transmembrane</keyword>
<dbReference type="AlphaFoldDB" id="A0AA43XH65"/>
<keyword evidence="1" id="KW-0472">Membrane</keyword>
<proteinExistence type="predicted"/>
<protein>
    <submittedName>
        <fullName evidence="2">Uncharacterized protein</fullName>
    </submittedName>
</protein>
<dbReference type="Proteomes" id="UP000449710">
    <property type="component" value="Unassembled WGS sequence"/>
</dbReference>
<dbReference type="RefSeq" id="WP_160718186.1">
    <property type="nucleotide sequence ID" value="NZ_SUMG01000001.1"/>
</dbReference>
<keyword evidence="1" id="KW-1133">Transmembrane helix</keyword>
<gene>
    <name evidence="2" type="ORF">ISALK_00015</name>
</gene>
<comment type="caution">
    <text evidence="2">The sequence shown here is derived from an EMBL/GenBank/DDBJ whole genome shotgun (WGS) entry which is preliminary data.</text>
</comment>
<organism evidence="2 3">
    <name type="scientific">Isachenkonia alkalipeptolytica</name>
    <dbReference type="NCBI Taxonomy" id="2565777"/>
    <lineage>
        <taxon>Bacteria</taxon>
        <taxon>Bacillati</taxon>
        <taxon>Bacillota</taxon>
        <taxon>Clostridia</taxon>
        <taxon>Eubacteriales</taxon>
        <taxon>Clostridiaceae</taxon>
        <taxon>Isachenkonia</taxon>
    </lineage>
</organism>
<evidence type="ECO:0000313" key="2">
    <source>
        <dbReference type="EMBL" id="NBG86873.1"/>
    </source>
</evidence>
<feature type="transmembrane region" description="Helical" evidence="1">
    <location>
        <begin position="12"/>
        <end position="31"/>
    </location>
</feature>
<evidence type="ECO:0000313" key="3">
    <source>
        <dbReference type="Proteomes" id="UP000449710"/>
    </source>
</evidence>
<accession>A0AA43XH65</accession>
<keyword evidence="3" id="KW-1185">Reference proteome</keyword>